<protein>
    <submittedName>
        <fullName evidence="1">Uncharacterized protein</fullName>
    </submittedName>
</protein>
<name>A0A645GG10_9ZZZZ</name>
<reference evidence="1" key="1">
    <citation type="submission" date="2019-08" db="EMBL/GenBank/DDBJ databases">
        <authorList>
            <person name="Kucharzyk K."/>
            <person name="Murdoch R.W."/>
            <person name="Higgins S."/>
            <person name="Loffler F."/>
        </authorList>
    </citation>
    <scope>NUCLEOTIDE SEQUENCE</scope>
</reference>
<accession>A0A645GG10</accession>
<evidence type="ECO:0000313" key="1">
    <source>
        <dbReference type="EMBL" id="MPN25106.1"/>
    </source>
</evidence>
<sequence>MGVEALLRQKRVLTFTSNYYSNLHPNIHKISELNEETINKEIISYPNKLFLKDLLQGLFISKFYNDKSMFLSDMAKMSETLKIYVEYVLSNNVG</sequence>
<dbReference type="EMBL" id="VSSQ01074166">
    <property type="protein sequence ID" value="MPN25106.1"/>
    <property type="molecule type" value="Genomic_DNA"/>
</dbReference>
<proteinExistence type="predicted"/>
<gene>
    <name evidence="1" type="ORF">SDC9_172513</name>
</gene>
<organism evidence="1">
    <name type="scientific">bioreactor metagenome</name>
    <dbReference type="NCBI Taxonomy" id="1076179"/>
    <lineage>
        <taxon>unclassified sequences</taxon>
        <taxon>metagenomes</taxon>
        <taxon>ecological metagenomes</taxon>
    </lineage>
</organism>
<dbReference type="AlphaFoldDB" id="A0A645GG10"/>
<comment type="caution">
    <text evidence="1">The sequence shown here is derived from an EMBL/GenBank/DDBJ whole genome shotgun (WGS) entry which is preliminary data.</text>
</comment>